<dbReference type="Proteomes" id="UP000249524">
    <property type="component" value="Unassembled WGS sequence"/>
</dbReference>
<dbReference type="RefSeq" id="WP_111276363.1">
    <property type="nucleotide sequence ID" value="NZ_QFYS01000005.1"/>
</dbReference>
<dbReference type="AlphaFoldDB" id="A0A328BDU9"/>
<evidence type="ECO:0000313" key="3">
    <source>
        <dbReference type="EMBL" id="RAK64825.1"/>
    </source>
</evidence>
<reference evidence="3 4" key="1">
    <citation type="submission" date="2018-05" db="EMBL/GenBank/DDBJ databases">
        <authorList>
            <person name="Lanie J.A."/>
            <person name="Ng W.-L."/>
            <person name="Kazmierczak K.M."/>
            <person name="Andrzejewski T.M."/>
            <person name="Davidsen T.M."/>
            <person name="Wayne K.J."/>
            <person name="Tettelin H."/>
            <person name="Glass J.I."/>
            <person name="Rusch D."/>
            <person name="Podicherti R."/>
            <person name="Tsui H.-C.T."/>
            <person name="Winkler M.E."/>
        </authorList>
    </citation>
    <scope>NUCLEOTIDE SEQUENCE [LARGE SCALE GENOMIC DNA]</scope>
    <source>
        <strain evidence="3 4">BUT-10</strain>
    </source>
</reference>
<feature type="signal peptide" evidence="1">
    <location>
        <begin position="1"/>
        <end position="25"/>
    </location>
</feature>
<dbReference type="InterPro" id="IPR036866">
    <property type="entry name" value="RibonucZ/Hydroxyglut_hydro"/>
</dbReference>
<keyword evidence="1" id="KW-0732">Signal</keyword>
<dbReference type="NCBIfam" id="NF012229">
    <property type="entry name" value="bla_class_B_core"/>
    <property type="match status" value="1"/>
</dbReference>
<dbReference type="OrthoDB" id="9773738at2"/>
<evidence type="ECO:0000313" key="4">
    <source>
        <dbReference type="Proteomes" id="UP000249524"/>
    </source>
</evidence>
<dbReference type="SMART" id="SM00849">
    <property type="entry name" value="Lactamase_B"/>
    <property type="match status" value="1"/>
</dbReference>
<dbReference type="Gene3D" id="3.60.15.10">
    <property type="entry name" value="Ribonuclease Z/Hydroxyacylglutathione hydrolase-like"/>
    <property type="match status" value="1"/>
</dbReference>
<evidence type="ECO:0000259" key="2">
    <source>
        <dbReference type="SMART" id="SM00849"/>
    </source>
</evidence>
<comment type="caution">
    <text evidence="3">The sequence shown here is derived from an EMBL/GenBank/DDBJ whole genome shotgun (WGS) entry which is preliminary data.</text>
</comment>
<feature type="domain" description="Metallo-beta-lactamase" evidence="2">
    <location>
        <begin position="52"/>
        <end position="243"/>
    </location>
</feature>
<evidence type="ECO:0000256" key="1">
    <source>
        <dbReference type="SAM" id="SignalP"/>
    </source>
</evidence>
<sequence length="290" mass="30799">MSLARSGILGAAVLWAAAFVCPASAADDKDPWNNPHPPFKMGEGLYYVGSNDYAAYLVVTRAGLIVLDGGDAETGKQIVANIRTLGFDPGKVKVLLNSHQHFDHAAGLAEIKRAAPGARLYASAADGPVIAAGGRGDPFLKGERFYYEPVKPDVILKDGQKVSLGGWTLTAHVTGGHTAGCTTWTFPVTVAGRVRQALVHCSATVLPGYKLGKVETYPGITAAFEKSFATWKALPCEMFLASHARFIGLDAKLKALEAGKADAFVDPEGCRAFIDRGEAAFRAELKRQNP</sequence>
<dbReference type="Pfam" id="PF00753">
    <property type="entry name" value="Lactamase_B"/>
    <property type="match status" value="1"/>
</dbReference>
<dbReference type="NCBIfam" id="NF033105">
    <property type="entry name" value="bla_subclass_B3"/>
    <property type="match status" value="1"/>
</dbReference>
<feature type="chain" id="PRO_5016460546" evidence="1">
    <location>
        <begin position="26"/>
        <end position="290"/>
    </location>
</feature>
<dbReference type="SUPFAM" id="SSF56281">
    <property type="entry name" value="Metallo-hydrolase/oxidoreductase"/>
    <property type="match status" value="1"/>
</dbReference>
<dbReference type="InterPro" id="IPR001279">
    <property type="entry name" value="Metallo-B-lactamas"/>
</dbReference>
<dbReference type="PANTHER" id="PTHR42951">
    <property type="entry name" value="METALLO-BETA-LACTAMASE DOMAIN-CONTAINING"/>
    <property type="match status" value="1"/>
</dbReference>
<organism evidence="3 4">
    <name type="scientific">Phenylobacterium kunshanense</name>
    <dbReference type="NCBI Taxonomy" id="1445034"/>
    <lineage>
        <taxon>Bacteria</taxon>
        <taxon>Pseudomonadati</taxon>
        <taxon>Pseudomonadota</taxon>
        <taxon>Alphaproteobacteria</taxon>
        <taxon>Caulobacterales</taxon>
        <taxon>Caulobacteraceae</taxon>
        <taxon>Phenylobacterium</taxon>
    </lineage>
</organism>
<gene>
    <name evidence="3" type="primary">bla</name>
    <name evidence="3" type="ORF">DJ019_12445</name>
</gene>
<protein>
    <submittedName>
        <fullName evidence="3">Subclass B3 metallo-beta-lactamase</fullName>
    </submittedName>
</protein>
<name>A0A328BDU9_9CAUL</name>
<keyword evidence="4" id="KW-1185">Reference proteome</keyword>
<proteinExistence type="predicted"/>
<dbReference type="PANTHER" id="PTHR42951:SF17">
    <property type="entry name" value="METALLO-BETA-LACTAMASE DOMAIN-CONTAINING PROTEIN"/>
    <property type="match status" value="1"/>
</dbReference>
<dbReference type="InterPro" id="IPR050855">
    <property type="entry name" value="NDM-1-like"/>
</dbReference>
<dbReference type="EMBL" id="QFYS01000005">
    <property type="protein sequence ID" value="RAK64825.1"/>
    <property type="molecule type" value="Genomic_DNA"/>
</dbReference>
<accession>A0A328BDU9</accession>